<sequence>MKIYGPVKKNYIFGTFNNLIPSVKVSPHHASSNGQAERMVQTTKDSLKKIIHGSWDKRVARFLLASHITPSTTTGLSPAELLMGRKLKTCVDHLHPDYTLERQLRQDS</sequence>
<proteinExistence type="predicted"/>
<evidence type="ECO:0000313" key="3">
    <source>
        <dbReference type="Proteomes" id="UP000030764"/>
    </source>
</evidence>
<dbReference type="EMBL" id="KL363241">
    <property type="protein sequence ID" value="KFD51282.1"/>
    <property type="molecule type" value="Genomic_DNA"/>
</dbReference>
<dbReference type="SUPFAM" id="SSF53098">
    <property type="entry name" value="Ribonuclease H-like"/>
    <property type="match status" value="1"/>
</dbReference>
<dbReference type="InterPro" id="IPR050951">
    <property type="entry name" value="Retrovirus_Pol_polyprotein"/>
</dbReference>
<dbReference type="InterPro" id="IPR036397">
    <property type="entry name" value="RNaseH_sf"/>
</dbReference>
<dbReference type="PANTHER" id="PTHR37984">
    <property type="entry name" value="PROTEIN CBG26694"/>
    <property type="match status" value="1"/>
</dbReference>
<keyword evidence="3" id="KW-1185">Reference proteome</keyword>
<evidence type="ECO:0000313" key="1">
    <source>
        <dbReference type="EMBL" id="KFD51282.1"/>
    </source>
</evidence>
<dbReference type="InterPro" id="IPR012337">
    <property type="entry name" value="RNaseH-like_sf"/>
</dbReference>
<reference evidence="2 3" key="1">
    <citation type="journal article" date="2014" name="Nat. Genet.">
        <title>Genome and transcriptome of the porcine whipworm Trichuris suis.</title>
        <authorList>
            <person name="Jex A.R."/>
            <person name="Nejsum P."/>
            <person name="Schwarz E.M."/>
            <person name="Hu L."/>
            <person name="Young N.D."/>
            <person name="Hall R.S."/>
            <person name="Korhonen P.K."/>
            <person name="Liao S."/>
            <person name="Thamsborg S."/>
            <person name="Xia J."/>
            <person name="Xu P."/>
            <person name="Wang S."/>
            <person name="Scheerlinck J.P."/>
            <person name="Hofmann A."/>
            <person name="Sternberg P.W."/>
            <person name="Wang J."/>
            <person name="Gasser R.B."/>
        </authorList>
    </citation>
    <scope>NUCLEOTIDE SEQUENCE [LARGE SCALE GENOMIC DNA]</scope>
    <source>
        <strain evidence="2">DCEP-RM93F</strain>
        <strain evidence="1">DCEP-RM93M</strain>
    </source>
</reference>
<dbReference type="Gene3D" id="3.30.420.10">
    <property type="entry name" value="Ribonuclease H-like superfamily/Ribonuclease H"/>
    <property type="match status" value="1"/>
</dbReference>
<dbReference type="AlphaFoldDB" id="A0A085N349"/>
<dbReference type="Proteomes" id="UP000030764">
    <property type="component" value="Unassembled WGS sequence"/>
</dbReference>
<gene>
    <name evidence="1" type="ORF">M513_07882</name>
    <name evidence="2" type="ORF">M514_07882</name>
</gene>
<organism evidence="2">
    <name type="scientific">Trichuris suis</name>
    <name type="common">pig whipworm</name>
    <dbReference type="NCBI Taxonomy" id="68888"/>
    <lineage>
        <taxon>Eukaryota</taxon>
        <taxon>Metazoa</taxon>
        <taxon>Ecdysozoa</taxon>
        <taxon>Nematoda</taxon>
        <taxon>Enoplea</taxon>
        <taxon>Dorylaimia</taxon>
        <taxon>Trichinellida</taxon>
        <taxon>Trichuridae</taxon>
        <taxon>Trichuris</taxon>
    </lineage>
</organism>
<dbReference type="EMBL" id="KL367564">
    <property type="protein sequence ID" value="KFD63895.1"/>
    <property type="molecule type" value="Genomic_DNA"/>
</dbReference>
<accession>A0A085N349</accession>
<evidence type="ECO:0000313" key="2">
    <source>
        <dbReference type="EMBL" id="KFD63895.1"/>
    </source>
</evidence>
<protein>
    <recommendedName>
        <fullName evidence="4">Integrase catalytic domain-containing protein</fullName>
    </recommendedName>
</protein>
<dbReference type="GO" id="GO:0003676">
    <property type="term" value="F:nucleic acid binding"/>
    <property type="evidence" value="ECO:0007669"/>
    <property type="project" value="InterPro"/>
</dbReference>
<evidence type="ECO:0008006" key="4">
    <source>
        <dbReference type="Google" id="ProtNLM"/>
    </source>
</evidence>
<dbReference type="Proteomes" id="UP000030758">
    <property type="component" value="Unassembled WGS sequence"/>
</dbReference>
<dbReference type="PANTHER" id="PTHR37984:SF12">
    <property type="entry name" value="RIBONUCLEASE H"/>
    <property type="match status" value="1"/>
</dbReference>
<name>A0A085N349_9BILA</name>